<dbReference type="Proteomes" id="UP001595824">
    <property type="component" value="Unassembled WGS sequence"/>
</dbReference>
<reference evidence="3" key="1">
    <citation type="journal article" date="2019" name="Int. J. Syst. Evol. Microbiol.">
        <title>The Global Catalogue of Microorganisms (GCM) 10K type strain sequencing project: providing services to taxonomists for standard genome sequencing and annotation.</title>
        <authorList>
            <consortium name="The Broad Institute Genomics Platform"/>
            <consortium name="The Broad Institute Genome Sequencing Center for Infectious Disease"/>
            <person name="Wu L."/>
            <person name="Ma J."/>
        </authorList>
    </citation>
    <scope>NUCLEOTIDE SEQUENCE [LARGE SCALE GENOMIC DNA]</scope>
    <source>
        <strain evidence="3">PCU 347</strain>
    </source>
</reference>
<evidence type="ECO:0000313" key="3">
    <source>
        <dbReference type="Proteomes" id="UP001595824"/>
    </source>
</evidence>
<name>A0ABV8TRH5_9ACTN</name>
<proteinExistence type="predicted"/>
<gene>
    <name evidence="2" type="ORF">ACFPC0_35880</name>
</gene>
<comment type="caution">
    <text evidence="2">The sequence shown here is derived from an EMBL/GenBank/DDBJ whole genome shotgun (WGS) entry which is preliminary data.</text>
</comment>
<sequence>MTSEQTPRGAVQAVVVHDGRLLLVDERGGWRLPSGTPEPAETSRATAARVVHETTGYLVDGSSELGPQDTGEGEAAPEAVVCQLLTADPSSGARLAPEQIRWAPVAEAARGALPGAVRDYLAGHTPV</sequence>
<dbReference type="EMBL" id="JBHSDP010000029">
    <property type="protein sequence ID" value="MFC4333048.1"/>
    <property type="molecule type" value="Genomic_DNA"/>
</dbReference>
<organism evidence="2 3">
    <name type="scientific">Streptomyces andamanensis</name>
    <dbReference type="NCBI Taxonomy" id="1565035"/>
    <lineage>
        <taxon>Bacteria</taxon>
        <taxon>Bacillati</taxon>
        <taxon>Actinomycetota</taxon>
        <taxon>Actinomycetes</taxon>
        <taxon>Kitasatosporales</taxon>
        <taxon>Streptomycetaceae</taxon>
        <taxon>Streptomyces</taxon>
    </lineage>
</organism>
<protein>
    <submittedName>
        <fullName evidence="2">NUDIX domain-containing protein</fullName>
    </submittedName>
</protein>
<accession>A0ABV8TRH5</accession>
<dbReference type="Pfam" id="PF00293">
    <property type="entry name" value="NUDIX"/>
    <property type="match status" value="1"/>
</dbReference>
<dbReference type="Gene3D" id="3.90.79.10">
    <property type="entry name" value="Nucleoside Triphosphate Pyrophosphohydrolase"/>
    <property type="match status" value="1"/>
</dbReference>
<evidence type="ECO:0000313" key="2">
    <source>
        <dbReference type="EMBL" id="MFC4333048.1"/>
    </source>
</evidence>
<evidence type="ECO:0000259" key="1">
    <source>
        <dbReference type="PROSITE" id="PS51462"/>
    </source>
</evidence>
<keyword evidence="3" id="KW-1185">Reference proteome</keyword>
<dbReference type="PROSITE" id="PS51462">
    <property type="entry name" value="NUDIX"/>
    <property type="match status" value="1"/>
</dbReference>
<dbReference type="RefSeq" id="WP_381744412.1">
    <property type="nucleotide sequence ID" value="NZ_JBHSDP010000029.1"/>
</dbReference>
<dbReference type="InterPro" id="IPR015797">
    <property type="entry name" value="NUDIX_hydrolase-like_dom_sf"/>
</dbReference>
<feature type="domain" description="Nudix hydrolase" evidence="1">
    <location>
        <begin position="6"/>
        <end position="125"/>
    </location>
</feature>
<dbReference type="SUPFAM" id="SSF55811">
    <property type="entry name" value="Nudix"/>
    <property type="match status" value="1"/>
</dbReference>
<dbReference type="InterPro" id="IPR000086">
    <property type="entry name" value="NUDIX_hydrolase_dom"/>
</dbReference>